<keyword evidence="1" id="KW-0479">Metal-binding</keyword>
<comment type="caution">
    <text evidence="6">The sequence shown here is derived from an EMBL/GenBank/DDBJ whole genome shotgun (WGS) entry which is preliminary data.</text>
</comment>
<sequence length="834" mass="89441">MAWLDEDSADTAWQMELLRTRQVESEALFEPVPLFPTSVDDMQQLGLLQQQQHQAAANLAAAENALHRAGHGHSHGHSALQQQQQQQHQSAPQLSSLTYSASCPSFTSLYDLSADQLFNELAADEQPPAAPMAAGIAAVQAGGAYPAAQRQIPPPYGYQRSSSIGMGASRHAGVGSMPQRHPSYPYNTYGAPQIRRQLQTSASFTSLTSMETEYRRRFAVELTCGGGDVEQPRSGGKALIYGERILDTSHSYLLLWFDQVVDSTTTTMPSPVASMECLNYSATSSPFQSTPENHPMEDASDTSEMIGFSIDDFPTTITSDAQWPAPASTAMLQSSRPPRPHPGNASASQFAHTDGEVMQEGAGGTGLFLTEQDRDNVSRLLESIDPSEFEKPTTPLMTESNDKSPKKDAASPSAVTSPVSSSAPDVTEATIADSINVPSPHQIEEKGPSPTTPTTTDEQPKSPSAGPDSQQQQEPENAPEPIYRRIQQILASSKRGGKPSQRVQLSASEFKYMSNSPLFLESKVQETAGSLWLLLHAANCANGCAISGCQVMHRVVKHCSSCEAALGKCQDTCNGAKAMLLHFGSCTSLPGSSTPCSVCESLVSIDKAHNALRSPRPDANSSATVTSAPSPVAPSPQPAKPATTGTKHVPIQPNPLPTTSNPMGLMSQFPQFGCPLSLYLEQTSPTFRAELKYRIEKRVTAAAGQDLLHHMQKKTRLRSLDDLRAEARTLVLAEMERELHFHMQAINWASMNNSTGGDNGHLPSYLLSVAAAGFAAFYTQQATNLQGLLAQSGVDAAQLSTDTRKTSEAQSSMRRSSSASHVPDEKNGKAALPA</sequence>
<dbReference type="EMBL" id="DAKRPA010000003">
    <property type="protein sequence ID" value="DBA05073.1"/>
    <property type="molecule type" value="Genomic_DNA"/>
</dbReference>
<dbReference type="InterPro" id="IPR035898">
    <property type="entry name" value="TAZ_dom_sf"/>
</dbReference>
<dbReference type="Pfam" id="PF02135">
    <property type="entry name" value="zf-TAZ"/>
    <property type="match status" value="1"/>
</dbReference>
<dbReference type="SUPFAM" id="SSF57933">
    <property type="entry name" value="TAZ domain"/>
    <property type="match status" value="1"/>
</dbReference>
<reference evidence="6" key="2">
    <citation type="journal article" date="2023" name="Microbiol Resour">
        <title>Decontamination and Annotation of the Draft Genome Sequence of the Oomycete Lagenidium giganteum ARSEF 373.</title>
        <authorList>
            <person name="Morgan W.R."/>
            <person name="Tartar A."/>
        </authorList>
    </citation>
    <scope>NUCLEOTIDE SEQUENCE</scope>
    <source>
        <strain evidence="6">ARSEF 373</strain>
    </source>
</reference>
<evidence type="ECO:0000256" key="3">
    <source>
        <dbReference type="ARBA" id="ARBA00022833"/>
    </source>
</evidence>
<feature type="region of interest" description="Disordered" evidence="4">
    <location>
        <begin position="800"/>
        <end position="834"/>
    </location>
</feature>
<reference evidence="6" key="1">
    <citation type="submission" date="2022-11" db="EMBL/GenBank/DDBJ databases">
        <authorList>
            <person name="Morgan W.R."/>
            <person name="Tartar A."/>
        </authorList>
    </citation>
    <scope>NUCLEOTIDE SEQUENCE</scope>
    <source>
        <strain evidence="6">ARSEF 373</strain>
    </source>
</reference>
<feature type="compositionally biased region" description="Low complexity" evidence="4">
    <location>
        <begin position="619"/>
        <end position="630"/>
    </location>
</feature>
<name>A0AAV2ZL08_9STRA</name>
<proteinExistence type="predicted"/>
<feature type="domain" description="TAZ-type" evidence="5">
    <location>
        <begin position="521"/>
        <end position="602"/>
    </location>
</feature>
<feature type="compositionally biased region" description="Low complexity" evidence="4">
    <location>
        <begin position="470"/>
        <end position="480"/>
    </location>
</feature>
<dbReference type="AlphaFoldDB" id="A0AAV2ZL08"/>
<feature type="compositionally biased region" description="Low complexity" evidence="4">
    <location>
        <begin position="410"/>
        <end position="427"/>
    </location>
</feature>
<feature type="compositionally biased region" description="Basic and acidic residues" evidence="4">
    <location>
        <begin position="400"/>
        <end position="409"/>
    </location>
</feature>
<feature type="compositionally biased region" description="Low complexity" evidence="4">
    <location>
        <begin position="808"/>
        <end position="820"/>
    </location>
</feature>
<evidence type="ECO:0000256" key="4">
    <source>
        <dbReference type="SAM" id="MobiDB-lite"/>
    </source>
</evidence>
<dbReference type="Proteomes" id="UP001146120">
    <property type="component" value="Unassembled WGS sequence"/>
</dbReference>
<dbReference type="SMART" id="SM00551">
    <property type="entry name" value="ZnF_TAZ"/>
    <property type="match status" value="1"/>
</dbReference>
<evidence type="ECO:0000256" key="2">
    <source>
        <dbReference type="ARBA" id="ARBA00022771"/>
    </source>
</evidence>
<accession>A0AAV2ZL08</accession>
<protein>
    <recommendedName>
        <fullName evidence="5">TAZ-type domain-containing protein</fullName>
    </recommendedName>
</protein>
<evidence type="ECO:0000313" key="6">
    <source>
        <dbReference type="EMBL" id="DBA05073.1"/>
    </source>
</evidence>
<keyword evidence="3" id="KW-0862">Zinc</keyword>
<evidence type="ECO:0000259" key="5">
    <source>
        <dbReference type="SMART" id="SM00551"/>
    </source>
</evidence>
<feature type="region of interest" description="Disordered" evidence="4">
    <location>
        <begin position="67"/>
        <end position="95"/>
    </location>
</feature>
<feature type="region of interest" description="Disordered" evidence="4">
    <location>
        <begin position="612"/>
        <end position="653"/>
    </location>
</feature>
<gene>
    <name evidence="6" type="ORF">N0F65_000761</name>
</gene>
<feature type="compositionally biased region" description="Low complexity" evidence="4">
    <location>
        <begin position="77"/>
        <end position="95"/>
    </location>
</feature>
<keyword evidence="7" id="KW-1185">Reference proteome</keyword>
<feature type="region of interest" description="Disordered" evidence="4">
    <location>
        <begin position="382"/>
        <end position="480"/>
    </location>
</feature>
<organism evidence="6 7">
    <name type="scientific">Lagenidium giganteum</name>
    <dbReference type="NCBI Taxonomy" id="4803"/>
    <lineage>
        <taxon>Eukaryota</taxon>
        <taxon>Sar</taxon>
        <taxon>Stramenopiles</taxon>
        <taxon>Oomycota</taxon>
        <taxon>Peronosporomycetes</taxon>
        <taxon>Pythiales</taxon>
        <taxon>Pythiaceae</taxon>
    </lineage>
</organism>
<evidence type="ECO:0000313" key="7">
    <source>
        <dbReference type="Proteomes" id="UP001146120"/>
    </source>
</evidence>
<dbReference type="InterPro" id="IPR000197">
    <property type="entry name" value="Znf_TAZ"/>
</dbReference>
<evidence type="ECO:0000256" key="1">
    <source>
        <dbReference type="ARBA" id="ARBA00022723"/>
    </source>
</evidence>
<dbReference type="Gene3D" id="1.20.1020.10">
    <property type="entry name" value="TAZ domain"/>
    <property type="match status" value="1"/>
</dbReference>
<feature type="region of interest" description="Disordered" evidence="4">
    <location>
        <begin position="326"/>
        <end position="349"/>
    </location>
</feature>
<keyword evidence="2" id="KW-0863">Zinc-finger</keyword>
<dbReference type="GO" id="GO:0008270">
    <property type="term" value="F:zinc ion binding"/>
    <property type="evidence" value="ECO:0007669"/>
    <property type="project" value="UniProtKB-KW"/>
</dbReference>